<dbReference type="InParanoid" id="B9RYQ2"/>
<evidence type="ECO:0000259" key="1">
    <source>
        <dbReference type="Pfam" id="PF13966"/>
    </source>
</evidence>
<dbReference type="eggNOG" id="KOG1075">
    <property type="taxonomic scope" value="Eukaryota"/>
</dbReference>
<keyword evidence="3" id="KW-1185">Reference proteome</keyword>
<accession>B9RYQ2</accession>
<protein>
    <recommendedName>
        <fullName evidence="1">Reverse transcriptase zinc-binding domain-containing protein</fullName>
    </recommendedName>
</protein>
<dbReference type="Proteomes" id="UP000008311">
    <property type="component" value="Unassembled WGS sequence"/>
</dbReference>
<dbReference type="AlphaFoldDB" id="B9RYQ2"/>
<dbReference type="InterPro" id="IPR026960">
    <property type="entry name" value="RVT-Znf"/>
</dbReference>
<dbReference type="PANTHER" id="PTHR33116:SF86">
    <property type="entry name" value="REVERSE TRANSCRIPTASE DOMAIN-CONTAINING PROTEIN"/>
    <property type="match status" value="1"/>
</dbReference>
<dbReference type="PANTHER" id="PTHR33116">
    <property type="entry name" value="REVERSE TRANSCRIPTASE ZINC-BINDING DOMAIN-CONTAINING PROTEIN-RELATED-RELATED"/>
    <property type="match status" value="1"/>
</dbReference>
<dbReference type="Pfam" id="PF13966">
    <property type="entry name" value="zf-RVT"/>
    <property type="match status" value="1"/>
</dbReference>
<organism evidence="2 3">
    <name type="scientific">Ricinus communis</name>
    <name type="common">Castor bean</name>
    <dbReference type="NCBI Taxonomy" id="3988"/>
    <lineage>
        <taxon>Eukaryota</taxon>
        <taxon>Viridiplantae</taxon>
        <taxon>Streptophyta</taxon>
        <taxon>Embryophyta</taxon>
        <taxon>Tracheophyta</taxon>
        <taxon>Spermatophyta</taxon>
        <taxon>Magnoliopsida</taxon>
        <taxon>eudicotyledons</taxon>
        <taxon>Gunneridae</taxon>
        <taxon>Pentapetalae</taxon>
        <taxon>rosids</taxon>
        <taxon>fabids</taxon>
        <taxon>Malpighiales</taxon>
        <taxon>Euphorbiaceae</taxon>
        <taxon>Acalyphoideae</taxon>
        <taxon>Acalypheae</taxon>
        <taxon>Ricinus</taxon>
    </lineage>
</organism>
<sequence>MFRQAEVWSLDTTSSDHLPLYLDLKRKIFVPKSMRFRFENVWLHERDCREVVSRSWEQHEGHNVLGKISRSGLVLAKWGRAITQNFRRNLERCRNSMKHLRNRRDAREVEEFSIAQKDGDANTRYFHNFAASRRIKNKVTRLKDDSGTWVFHNEELQNIMAGYFQTLFTPSGSREGYVFECVNASVSESQNLDLLSTISAEEGKQYLACIRKSPQRLQGWRRKLLSRAGKEVLLKTLAQAIPNFIMNVFLLPFELCVEIERMLNALWFSSNGRENQGIRWISWECLCVSKEFGGLGFKRLRNVNFAMLGKQAWRLLDENSLVAREVICRGSRMRIGNANGMVSSEIPEGLEDATVAGILQINERRWDGDILVDLFNGRDKRLIESIPLTNRNVEDSWYWLFDDKGNYLVKNCYRLLQGDLGRPETSFWNKFWKLKIPTKVRNLMWKICSNCIRTAMNLRMRYVDLDPLCKWCNREPETLFHVLFGCSMARECWDLLGFRFSFPTESPICSWIQNFFIDNHEDTCAKMALVCGSLWNQRNHWVWNKQSNTTYGVISPANQLLEQRTRAQSADEEIAPPLGHNTDVTRKWTKPELGWLKINTDTALFLKQGRIGLGCVVRDSNGRMIMARSERRVGRFTAREAEALSMKEALSYMKDYQMDKCFFELDAQ</sequence>
<name>B9RYQ2_RICCO</name>
<evidence type="ECO:0000313" key="2">
    <source>
        <dbReference type="EMBL" id="EEF43404.1"/>
    </source>
</evidence>
<reference evidence="3" key="1">
    <citation type="journal article" date="2010" name="Nat. Biotechnol.">
        <title>Draft genome sequence of the oilseed species Ricinus communis.</title>
        <authorList>
            <person name="Chan A.P."/>
            <person name="Crabtree J."/>
            <person name="Zhao Q."/>
            <person name="Lorenzi H."/>
            <person name="Orvis J."/>
            <person name="Puiu D."/>
            <person name="Melake-Berhan A."/>
            <person name="Jones K.M."/>
            <person name="Redman J."/>
            <person name="Chen G."/>
            <person name="Cahoon E.B."/>
            <person name="Gedil M."/>
            <person name="Stanke M."/>
            <person name="Haas B.J."/>
            <person name="Wortman J.R."/>
            <person name="Fraser-Liggett C.M."/>
            <person name="Ravel J."/>
            <person name="Rabinowicz P.D."/>
        </authorList>
    </citation>
    <scope>NUCLEOTIDE SEQUENCE [LARGE SCALE GENOMIC DNA]</scope>
    <source>
        <strain evidence="3">cv. Hale</strain>
    </source>
</reference>
<dbReference type="EMBL" id="EQ973832">
    <property type="protein sequence ID" value="EEF43404.1"/>
    <property type="molecule type" value="Genomic_DNA"/>
</dbReference>
<proteinExistence type="predicted"/>
<gene>
    <name evidence="2" type="ORF">RCOM_1312540</name>
</gene>
<evidence type="ECO:0000313" key="3">
    <source>
        <dbReference type="Proteomes" id="UP000008311"/>
    </source>
</evidence>
<feature type="domain" description="Reverse transcriptase zinc-binding" evidence="1">
    <location>
        <begin position="407"/>
        <end position="493"/>
    </location>
</feature>